<evidence type="ECO:0000313" key="2">
    <source>
        <dbReference type="EMBL" id="KXZ51416.1"/>
    </source>
</evidence>
<dbReference type="EMBL" id="LSYV01000013">
    <property type="protein sequence ID" value="KXZ51416.1"/>
    <property type="molecule type" value="Genomic_DNA"/>
</dbReference>
<feature type="domain" description="Peptidase M11 gametolysin" evidence="1">
    <location>
        <begin position="3"/>
        <end position="92"/>
    </location>
</feature>
<organism evidence="2 3">
    <name type="scientific">Gonium pectorale</name>
    <name type="common">Green alga</name>
    <dbReference type="NCBI Taxonomy" id="33097"/>
    <lineage>
        <taxon>Eukaryota</taxon>
        <taxon>Viridiplantae</taxon>
        <taxon>Chlorophyta</taxon>
        <taxon>core chlorophytes</taxon>
        <taxon>Chlorophyceae</taxon>
        <taxon>CS clade</taxon>
        <taxon>Chlamydomonadales</taxon>
        <taxon>Volvocaceae</taxon>
        <taxon>Gonium</taxon>
    </lineage>
</organism>
<dbReference type="OrthoDB" id="538727at2759"/>
<dbReference type="STRING" id="33097.A0A150GNI0"/>
<proteinExistence type="predicted"/>
<keyword evidence="3" id="KW-1185">Reference proteome</keyword>
<dbReference type="AlphaFoldDB" id="A0A150GNI0"/>
<sequence>MTYDAAALQIVNISLSCDDGAGCDYLRIASAGIPVLRTMLGADMDAYGHLVFVLPSALECPWNVAAVSPGNVAWYRPNGSGILNTGTVMQGLLSTCPSAPELLRLGWATPLAVLNGSNLPEDGAYKSYRLPATYLTGDGVVLRIVPDWLGSAYTR</sequence>
<dbReference type="Proteomes" id="UP000075714">
    <property type="component" value="Unassembled WGS sequence"/>
</dbReference>
<comment type="caution">
    <text evidence="2">The sequence shown here is derived from an EMBL/GenBank/DDBJ whole genome shotgun (WGS) entry which is preliminary data.</text>
</comment>
<evidence type="ECO:0000313" key="3">
    <source>
        <dbReference type="Proteomes" id="UP000075714"/>
    </source>
</evidence>
<protein>
    <recommendedName>
        <fullName evidence="1">Peptidase M11 gametolysin domain-containing protein</fullName>
    </recommendedName>
</protein>
<reference evidence="3" key="1">
    <citation type="journal article" date="2016" name="Nat. Commun.">
        <title>The Gonium pectorale genome demonstrates co-option of cell cycle regulation during the evolution of multicellularity.</title>
        <authorList>
            <person name="Hanschen E.R."/>
            <person name="Marriage T.N."/>
            <person name="Ferris P.J."/>
            <person name="Hamaji T."/>
            <person name="Toyoda A."/>
            <person name="Fujiyama A."/>
            <person name="Neme R."/>
            <person name="Noguchi H."/>
            <person name="Minakuchi Y."/>
            <person name="Suzuki M."/>
            <person name="Kawai-Toyooka H."/>
            <person name="Smith D.R."/>
            <person name="Sparks H."/>
            <person name="Anderson J."/>
            <person name="Bakaric R."/>
            <person name="Luria V."/>
            <person name="Karger A."/>
            <person name="Kirschner M.W."/>
            <person name="Durand P.M."/>
            <person name="Michod R.E."/>
            <person name="Nozaki H."/>
            <person name="Olson B.J."/>
        </authorList>
    </citation>
    <scope>NUCLEOTIDE SEQUENCE [LARGE SCALE GENOMIC DNA]</scope>
    <source>
        <strain evidence="3">NIES-2863</strain>
    </source>
</reference>
<evidence type="ECO:0000259" key="1">
    <source>
        <dbReference type="Pfam" id="PF05548"/>
    </source>
</evidence>
<accession>A0A150GNI0</accession>
<dbReference type="Pfam" id="PF05548">
    <property type="entry name" value="Peptidase_M11"/>
    <property type="match status" value="2"/>
</dbReference>
<dbReference type="InterPro" id="IPR008752">
    <property type="entry name" value="Peptidase_M11"/>
</dbReference>
<gene>
    <name evidence="2" type="ORF">GPECTOR_12g378</name>
</gene>
<feature type="domain" description="Peptidase M11 gametolysin" evidence="1">
    <location>
        <begin position="95"/>
        <end position="152"/>
    </location>
</feature>
<name>A0A150GNI0_GONPE</name>